<evidence type="ECO:0000256" key="1">
    <source>
        <dbReference type="ARBA" id="ARBA00004167"/>
    </source>
</evidence>
<dbReference type="Gene3D" id="3.10.450.230">
    <property type="entry name" value="VirB8 protein"/>
    <property type="match status" value="1"/>
</dbReference>
<proteinExistence type="predicted"/>
<dbReference type="SUPFAM" id="SSF54427">
    <property type="entry name" value="NTF2-like"/>
    <property type="match status" value="1"/>
</dbReference>
<protein>
    <submittedName>
        <fullName evidence="7">Type IV secretion system protein</fullName>
    </submittedName>
</protein>
<dbReference type="EMBL" id="CP059434">
    <property type="protein sequence ID" value="QMS59903.1"/>
    <property type="molecule type" value="Genomic_DNA"/>
</dbReference>
<dbReference type="InterPro" id="IPR026264">
    <property type="entry name" value="VirB8/PtlE"/>
</dbReference>
<evidence type="ECO:0000256" key="2">
    <source>
        <dbReference type="ARBA" id="ARBA00022692"/>
    </source>
</evidence>
<evidence type="ECO:0000259" key="6">
    <source>
        <dbReference type="Pfam" id="PF04335"/>
    </source>
</evidence>
<dbReference type="InterPro" id="IPR032710">
    <property type="entry name" value="NTF2-like_dom_sf"/>
</dbReference>
<sequence length="227" mass="26035">MKRTDDDNVAITYEASFRYLIEKSNKRAWLIAFISVIITFCAVLAVLLLTPLKQSVPYVIRVDNQTGMVDIITSLKEEDITQNEALDKYFVSNYIKTREGYFYDMLQKDYELTQIYSSPEVSKDYTAIYSGANARHEQLKGMYKVEIEILSVVLNDSAGTKIATVRFNENTKRIIKSDGSSNSGVKTRVATLAYSYNTSMQMSEDERIKNPLGFKVTTYRIDDEIRR</sequence>
<gene>
    <name evidence="7" type="ORF">GZ989_011355</name>
</gene>
<dbReference type="RefSeq" id="WP_065843567.1">
    <property type="nucleotide sequence ID" value="NZ_CP059434.1"/>
</dbReference>
<feature type="transmembrane region" description="Helical" evidence="5">
    <location>
        <begin position="28"/>
        <end position="49"/>
    </location>
</feature>
<evidence type="ECO:0000256" key="4">
    <source>
        <dbReference type="ARBA" id="ARBA00023136"/>
    </source>
</evidence>
<keyword evidence="3 5" id="KW-1133">Transmembrane helix</keyword>
<dbReference type="Pfam" id="PF04335">
    <property type="entry name" value="VirB8"/>
    <property type="match status" value="1"/>
</dbReference>
<evidence type="ECO:0000256" key="5">
    <source>
        <dbReference type="SAM" id="Phobius"/>
    </source>
</evidence>
<keyword evidence="2 5" id="KW-0812">Transmembrane</keyword>
<dbReference type="GO" id="GO:0030255">
    <property type="term" value="P:protein secretion by the type IV secretion system"/>
    <property type="evidence" value="ECO:0007669"/>
    <property type="project" value="InterPro"/>
</dbReference>
<feature type="domain" description="Bacterial virulence protein VirB8" evidence="6">
    <location>
        <begin position="12"/>
        <end position="224"/>
    </location>
</feature>
<reference evidence="8" key="1">
    <citation type="submission" date="2020-07" db="EMBL/GenBank/DDBJ databases">
        <title>A comparison of fourteen fully characterised mammalian-associated Campylobacter fetus isolates suggests a mechanism by which bovine-adapted biotypes have evolved high genomic plasticity.</title>
        <authorList>
            <person name="Nadin-Davis S.A."/>
            <person name="Chmara J.T."/>
            <person name="Carillo C."/>
            <person name="Amoako K."/>
            <person name="Goji N."/>
            <person name="Duceppe M.-O."/>
            <person name="Devenish J."/>
        </authorList>
    </citation>
    <scope>NUCLEOTIDE SEQUENCE [LARGE SCALE GENOMIC DNA]</scope>
    <source>
        <strain evidence="8">CFViADRI1362</strain>
        <plasmid evidence="8">pcfviadri1362_p2</plasmid>
    </source>
</reference>
<comment type="subcellular location">
    <subcellularLocation>
        <location evidence="1">Membrane</location>
        <topology evidence="1">Single-pass membrane protein</topology>
    </subcellularLocation>
</comment>
<evidence type="ECO:0000313" key="8">
    <source>
        <dbReference type="Proteomes" id="UP000514628"/>
    </source>
</evidence>
<evidence type="ECO:0000313" key="7">
    <source>
        <dbReference type="EMBL" id="QMS59903.1"/>
    </source>
</evidence>
<dbReference type="GO" id="GO:0016020">
    <property type="term" value="C:membrane"/>
    <property type="evidence" value="ECO:0007669"/>
    <property type="project" value="UniProtKB-SubCell"/>
</dbReference>
<accession>A0A974RKY8</accession>
<dbReference type="Proteomes" id="UP000514628">
    <property type="component" value="Plasmid pCFViADRI1362_P2"/>
</dbReference>
<keyword evidence="4 5" id="KW-0472">Membrane</keyword>
<dbReference type="InterPro" id="IPR007430">
    <property type="entry name" value="VirB8"/>
</dbReference>
<name>A0A974RKY8_CAMFE</name>
<organism evidence="7 8">
    <name type="scientific">Campylobacter fetus</name>
    <dbReference type="NCBI Taxonomy" id="196"/>
    <lineage>
        <taxon>Bacteria</taxon>
        <taxon>Pseudomonadati</taxon>
        <taxon>Campylobacterota</taxon>
        <taxon>Epsilonproteobacteria</taxon>
        <taxon>Campylobacterales</taxon>
        <taxon>Campylobacteraceae</taxon>
        <taxon>Campylobacter</taxon>
    </lineage>
</organism>
<dbReference type="CDD" id="cd16424">
    <property type="entry name" value="VirB8"/>
    <property type="match status" value="1"/>
</dbReference>
<evidence type="ECO:0000256" key="3">
    <source>
        <dbReference type="ARBA" id="ARBA00022989"/>
    </source>
</evidence>
<geneLocation type="plasmid" evidence="8">
    <name>pcfviadri1362_p2</name>
</geneLocation>
<dbReference type="AlphaFoldDB" id="A0A974RKY8"/>
<dbReference type="PIRSF" id="PIRSF003299">
    <property type="entry name" value="VirB8_PtlE"/>
    <property type="match status" value="1"/>
</dbReference>
<keyword evidence="7" id="KW-0614">Plasmid</keyword>